<dbReference type="InterPro" id="IPR019887">
    <property type="entry name" value="Tscrpt_reg_AsnC/Lrp_C"/>
</dbReference>
<organism evidence="5 6">
    <name type="scientific">Microbacterium testaceum</name>
    <name type="common">Aureobacterium testaceum</name>
    <name type="synonym">Brevibacterium testaceum</name>
    <dbReference type="NCBI Taxonomy" id="2033"/>
    <lineage>
        <taxon>Bacteria</taxon>
        <taxon>Bacillati</taxon>
        <taxon>Actinomycetota</taxon>
        <taxon>Actinomycetes</taxon>
        <taxon>Micrococcales</taxon>
        <taxon>Microbacteriaceae</taxon>
        <taxon>Microbacterium</taxon>
    </lineage>
</organism>
<dbReference type="Gene3D" id="1.10.10.10">
    <property type="entry name" value="Winged helix-like DNA-binding domain superfamily/Winged helix DNA-binding domain"/>
    <property type="match status" value="1"/>
</dbReference>
<dbReference type="GO" id="GO:0005829">
    <property type="term" value="C:cytosol"/>
    <property type="evidence" value="ECO:0007669"/>
    <property type="project" value="TreeGrafter"/>
</dbReference>
<evidence type="ECO:0000256" key="2">
    <source>
        <dbReference type="ARBA" id="ARBA00023125"/>
    </source>
</evidence>
<evidence type="ECO:0000256" key="1">
    <source>
        <dbReference type="ARBA" id="ARBA00023015"/>
    </source>
</evidence>
<dbReference type="InterPro" id="IPR019888">
    <property type="entry name" value="Tscrpt_reg_AsnC-like"/>
</dbReference>
<dbReference type="PRINTS" id="PR00033">
    <property type="entry name" value="HTHASNC"/>
</dbReference>
<dbReference type="Gene3D" id="3.30.70.920">
    <property type="match status" value="1"/>
</dbReference>
<dbReference type="PANTHER" id="PTHR30154">
    <property type="entry name" value="LEUCINE-RESPONSIVE REGULATORY PROTEIN"/>
    <property type="match status" value="1"/>
</dbReference>
<feature type="domain" description="HTH asnC-type" evidence="4">
    <location>
        <begin position="4"/>
        <end position="66"/>
    </location>
</feature>
<keyword evidence="1" id="KW-0805">Transcription regulation</keyword>
<dbReference type="GO" id="GO:0043565">
    <property type="term" value="F:sequence-specific DNA binding"/>
    <property type="evidence" value="ECO:0007669"/>
    <property type="project" value="InterPro"/>
</dbReference>
<sequence length="143" mass="15417">MAVVDHVDESIIELLTRDARMPFSEMARVLGRSTSLIKRRVEAMRESGVIPGFTIAADPSRFEGTEAVVEIFCRGNVSTTELRTLLGGLDGVVTAVSVAGAADAVVILRAPNNEALGEIVETLRASSRIERTRTSIVLDRLAH</sequence>
<dbReference type="InterPro" id="IPR036390">
    <property type="entry name" value="WH_DNA-bd_sf"/>
</dbReference>
<dbReference type="SUPFAM" id="SSF54909">
    <property type="entry name" value="Dimeric alpha+beta barrel"/>
    <property type="match status" value="1"/>
</dbReference>
<dbReference type="SUPFAM" id="SSF46785">
    <property type="entry name" value="Winged helix' DNA-binding domain"/>
    <property type="match status" value="1"/>
</dbReference>
<dbReference type="InterPro" id="IPR011008">
    <property type="entry name" value="Dimeric_a/b-barrel"/>
</dbReference>
<dbReference type="Proteomes" id="UP000244649">
    <property type="component" value="Unassembled WGS sequence"/>
</dbReference>
<gene>
    <name evidence="5" type="ORF">DC432_04155</name>
</gene>
<evidence type="ECO:0000256" key="3">
    <source>
        <dbReference type="ARBA" id="ARBA00023163"/>
    </source>
</evidence>
<dbReference type="Pfam" id="PF01037">
    <property type="entry name" value="AsnC_trans_reg"/>
    <property type="match status" value="1"/>
</dbReference>
<evidence type="ECO:0000313" key="6">
    <source>
        <dbReference type="Proteomes" id="UP000244649"/>
    </source>
</evidence>
<accession>A0A2T7WVS9</accession>
<protein>
    <submittedName>
        <fullName evidence="5">AsnC family transcriptional regulator</fullName>
    </submittedName>
</protein>
<dbReference type="EMBL" id="QDFT01000006">
    <property type="protein sequence ID" value="PVE77894.1"/>
    <property type="molecule type" value="Genomic_DNA"/>
</dbReference>
<evidence type="ECO:0000313" key="5">
    <source>
        <dbReference type="EMBL" id="PVE77894.1"/>
    </source>
</evidence>
<name>A0A2T7WVS9_MICTE</name>
<proteinExistence type="predicted"/>
<dbReference type="GO" id="GO:0043200">
    <property type="term" value="P:response to amino acid"/>
    <property type="evidence" value="ECO:0007669"/>
    <property type="project" value="TreeGrafter"/>
</dbReference>
<keyword evidence="2" id="KW-0238">DNA-binding</keyword>
<dbReference type="InterPro" id="IPR036388">
    <property type="entry name" value="WH-like_DNA-bd_sf"/>
</dbReference>
<dbReference type="InterPro" id="IPR000485">
    <property type="entry name" value="AsnC-type_HTH_dom"/>
</dbReference>
<comment type="caution">
    <text evidence="5">The sequence shown here is derived from an EMBL/GenBank/DDBJ whole genome shotgun (WGS) entry which is preliminary data.</text>
</comment>
<dbReference type="SMART" id="SM00344">
    <property type="entry name" value="HTH_ASNC"/>
    <property type="match status" value="1"/>
</dbReference>
<evidence type="ECO:0000259" key="4">
    <source>
        <dbReference type="PROSITE" id="PS50956"/>
    </source>
</evidence>
<dbReference type="Pfam" id="PF13404">
    <property type="entry name" value="HTH_AsnC-type"/>
    <property type="match status" value="1"/>
</dbReference>
<dbReference type="AlphaFoldDB" id="A0A2T7WVS9"/>
<keyword evidence="3" id="KW-0804">Transcription</keyword>
<dbReference type="PANTHER" id="PTHR30154:SF45">
    <property type="entry name" value="TRANSCRIPTIONAL REGULATORY PROTEIN (PROBABLY ASNC-FAMILY)-RELATED"/>
    <property type="match status" value="1"/>
</dbReference>
<dbReference type="PROSITE" id="PS50956">
    <property type="entry name" value="HTH_ASNC_2"/>
    <property type="match status" value="1"/>
</dbReference>
<reference evidence="5 6" key="1">
    <citation type="submission" date="2018-04" db="EMBL/GenBank/DDBJ databases">
        <authorList>
            <person name="Go L.Y."/>
            <person name="Mitchell J.A."/>
        </authorList>
    </citation>
    <scope>NUCLEOTIDE SEQUENCE [LARGE SCALE GENOMIC DNA]</scope>
    <source>
        <strain evidence="5 6">TPD7010</strain>
    </source>
</reference>